<reference evidence="4" key="1">
    <citation type="submission" date="2021-07" db="EMBL/GenBank/DDBJ databases">
        <authorList>
            <person name="Catto M.A."/>
            <person name="Jacobson A."/>
            <person name="Kennedy G."/>
            <person name="Labadie P."/>
            <person name="Hunt B.G."/>
            <person name="Srinivasan R."/>
        </authorList>
    </citation>
    <scope>NUCLEOTIDE SEQUENCE</scope>
    <source>
        <strain evidence="4">PL_HMW_Pooled</strain>
        <tissue evidence="4">Head</tissue>
    </source>
</reference>
<protein>
    <submittedName>
        <fullName evidence="4">Nuclease</fullName>
    </submittedName>
</protein>
<comment type="cofactor">
    <cofactor evidence="1">
        <name>a divalent metal cation</name>
        <dbReference type="ChEBI" id="CHEBI:60240"/>
    </cofactor>
</comment>
<reference evidence="4" key="2">
    <citation type="journal article" date="2023" name="BMC Genomics">
        <title>Pest status, molecular evolution, and epigenetic factors derived from the genome assembly of Frankliniella fusca, a thysanopteran phytovirus vector.</title>
        <authorList>
            <person name="Catto M.A."/>
            <person name="Labadie P.E."/>
            <person name="Jacobson A.L."/>
            <person name="Kennedy G.G."/>
            <person name="Srinivasan R."/>
            <person name="Hunt B.G."/>
        </authorList>
    </citation>
    <scope>NUCLEOTIDE SEQUENCE</scope>
    <source>
        <strain evidence="4">PL_HMW_Pooled</strain>
    </source>
</reference>
<comment type="caution">
    <text evidence="4">The sequence shown here is derived from an EMBL/GenBank/DDBJ whole genome shotgun (WGS) entry which is preliminary data.</text>
</comment>
<keyword evidence="5" id="KW-1185">Reference proteome</keyword>
<name>A0AAE1LSX1_9NEOP</name>
<dbReference type="GO" id="GO:0046872">
    <property type="term" value="F:metal ion binding"/>
    <property type="evidence" value="ECO:0007669"/>
    <property type="project" value="UniProtKB-KW"/>
</dbReference>
<sequence length="162" mass="18488">MGQMIRLQNENRGEKSTAFLRQLPHSPFPSLSPEELHVRVQPMDEGIIRNVKHYYRTRLVQMLIGLIGVAGVIDDTLIRITAPSQQKQRYFDKSHDCSMNVMIVSSHRRIINDIYIGQRGSVHDTRVFRRSPLAHALFTRPELLGPNQHLIGDGGYTCTSKV</sequence>
<dbReference type="Pfam" id="PF13359">
    <property type="entry name" value="DDE_Tnp_4"/>
    <property type="match status" value="1"/>
</dbReference>
<evidence type="ECO:0000313" key="4">
    <source>
        <dbReference type="EMBL" id="KAK3930873.1"/>
    </source>
</evidence>
<dbReference type="EMBL" id="JAHWGI010001413">
    <property type="protein sequence ID" value="KAK3930873.1"/>
    <property type="molecule type" value="Genomic_DNA"/>
</dbReference>
<keyword evidence="2" id="KW-0479">Metal-binding</keyword>
<evidence type="ECO:0000256" key="2">
    <source>
        <dbReference type="ARBA" id="ARBA00022723"/>
    </source>
</evidence>
<organism evidence="4 5">
    <name type="scientific">Frankliniella fusca</name>
    <dbReference type="NCBI Taxonomy" id="407009"/>
    <lineage>
        <taxon>Eukaryota</taxon>
        <taxon>Metazoa</taxon>
        <taxon>Ecdysozoa</taxon>
        <taxon>Arthropoda</taxon>
        <taxon>Hexapoda</taxon>
        <taxon>Insecta</taxon>
        <taxon>Pterygota</taxon>
        <taxon>Neoptera</taxon>
        <taxon>Paraneoptera</taxon>
        <taxon>Thysanoptera</taxon>
        <taxon>Terebrantia</taxon>
        <taxon>Thripoidea</taxon>
        <taxon>Thripidae</taxon>
        <taxon>Frankliniella</taxon>
    </lineage>
</organism>
<gene>
    <name evidence="4" type="ORF">KUF71_024439</name>
</gene>
<dbReference type="Proteomes" id="UP001219518">
    <property type="component" value="Unassembled WGS sequence"/>
</dbReference>
<feature type="domain" description="DDE Tnp4" evidence="3">
    <location>
        <begin position="73"/>
        <end position="160"/>
    </location>
</feature>
<dbReference type="InterPro" id="IPR027806">
    <property type="entry name" value="HARBI1_dom"/>
</dbReference>
<dbReference type="AlphaFoldDB" id="A0AAE1LSX1"/>
<evidence type="ECO:0000259" key="3">
    <source>
        <dbReference type="Pfam" id="PF13359"/>
    </source>
</evidence>
<evidence type="ECO:0000256" key="1">
    <source>
        <dbReference type="ARBA" id="ARBA00001968"/>
    </source>
</evidence>
<proteinExistence type="predicted"/>
<evidence type="ECO:0000313" key="5">
    <source>
        <dbReference type="Proteomes" id="UP001219518"/>
    </source>
</evidence>
<accession>A0AAE1LSX1</accession>